<feature type="transmembrane region" description="Helical" evidence="1">
    <location>
        <begin position="6"/>
        <end position="29"/>
    </location>
</feature>
<sequence>MYKKRMARSLFTCILSIVGIIIIFGIMFYRPINKVSNKREVTAIVTDKVVKNSSNQSRYLVFTEDKEGNINTYEITDSLLAGRFNSSDLYASIKIGSEYKFEIGGSRNQFLSWYPNIYFYELIEENLGQQEEIEE</sequence>
<evidence type="ECO:0000256" key="1">
    <source>
        <dbReference type="SAM" id="Phobius"/>
    </source>
</evidence>
<gene>
    <name evidence="2" type="ORF">E5259_24925</name>
</gene>
<accession>A0A7G5N129</accession>
<dbReference type="AlphaFoldDB" id="A0A7G5N129"/>
<keyword evidence="1" id="KW-1133">Transmembrane helix</keyword>
<keyword evidence="1" id="KW-0812">Transmembrane</keyword>
<dbReference type="RefSeq" id="WP_018595208.1">
    <property type="nucleotide sequence ID" value="NZ_CABLBP010000020.1"/>
</dbReference>
<protein>
    <recommendedName>
        <fullName evidence="4">DUF1523 domain-containing protein</fullName>
    </recommendedName>
</protein>
<reference evidence="2 3" key="1">
    <citation type="submission" date="2019-04" db="EMBL/GenBank/DDBJ databases">
        <authorList>
            <person name="Schori C."/>
            <person name="Ahrens C."/>
        </authorList>
    </citation>
    <scope>NUCLEOTIDE SEQUENCE [LARGE SCALE GENOMIC DNA]</scope>
    <source>
        <strain evidence="2 3">DSM 2950</strain>
    </source>
</reference>
<dbReference type="GeneID" id="75053970"/>
<dbReference type="Proteomes" id="UP000515789">
    <property type="component" value="Chromosome"/>
</dbReference>
<evidence type="ECO:0000313" key="3">
    <source>
        <dbReference type="Proteomes" id="UP000515789"/>
    </source>
</evidence>
<organism evidence="2 3">
    <name type="scientific">Blautia producta</name>
    <dbReference type="NCBI Taxonomy" id="33035"/>
    <lineage>
        <taxon>Bacteria</taxon>
        <taxon>Bacillati</taxon>
        <taxon>Bacillota</taxon>
        <taxon>Clostridia</taxon>
        <taxon>Lachnospirales</taxon>
        <taxon>Lachnospiraceae</taxon>
        <taxon>Blautia</taxon>
    </lineage>
</organism>
<keyword evidence="1" id="KW-0472">Membrane</keyword>
<dbReference type="EMBL" id="CP039126">
    <property type="protein sequence ID" value="QMW80572.1"/>
    <property type="molecule type" value="Genomic_DNA"/>
</dbReference>
<evidence type="ECO:0000313" key="2">
    <source>
        <dbReference type="EMBL" id="QMW80572.1"/>
    </source>
</evidence>
<name>A0A7G5N129_9FIRM</name>
<proteinExistence type="predicted"/>
<evidence type="ECO:0008006" key="4">
    <source>
        <dbReference type="Google" id="ProtNLM"/>
    </source>
</evidence>